<feature type="domain" description="FecR protein" evidence="1">
    <location>
        <begin position="139"/>
        <end position="225"/>
    </location>
</feature>
<sequence length="342" mass="39553">MKYDQFDVEDFLNDEFFIQWVKQPGDETDHFWLKWIGEHPEKLHLIQKAREIILFIDYKDKSVLSDKDYMDLYENIVEKSDITIPDQKVKFPWKNWHKVAAILIVVFSSVYCLRHFLSNDKMISSSDVPEMITKCNPSGQKTGFRLPDGTVVYLNASSKLTYPSVFIEDERRVSMKGEAYFDVAEDKERPFIIETGDDIIKVLGTSFNLVHSNNELKVALVKGSVAYEDAEGNTVRIKPNQMLVKDKNGKVSKTPFDMLEVTGWKDKYLIFKDDGFVELSSKLEKWFGVKIVSDLKVDSTWSYSGVYHDKSLEYVLEGISIASDFDFKINQKKITITNPNNK</sequence>
<evidence type="ECO:0000259" key="1">
    <source>
        <dbReference type="Pfam" id="PF04773"/>
    </source>
</evidence>
<evidence type="ECO:0000313" key="3">
    <source>
        <dbReference type="EMBL" id="MBD8489462.1"/>
    </source>
</evidence>
<dbReference type="PIRSF" id="PIRSF018266">
    <property type="entry name" value="FecR"/>
    <property type="match status" value="1"/>
</dbReference>
<dbReference type="Pfam" id="PF16344">
    <property type="entry name" value="FecR_C"/>
    <property type="match status" value="1"/>
</dbReference>
<dbReference type="InterPro" id="IPR012373">
    <property type="entry name" value="Ferrdict_sens_TM"/>
</dbReference>
<comment type="caution">
    <text evidence="3">The sequence shown here is derived from an EMBL/GenBank/DDBJ whole genome shotgun (WGS) entry which is preliminary data.</text>
</comment>
<dbReference type="Pfam" id="PF04773">
    <property type="entry name" value="FecR"/>
    <property type="match status" value="1"/>
</dbReference>
<dbReference type="PANTHER" id="PTHR30273:SF2">
    <property type="entry name" value="PROTEIN FECR"/>
    <property type="match status" value="1"/>
</dbReference>
<gene>
    <name evidence="3" type="ORF">IFO69_11970</name>
</gene>
<dbReference type="InterPro" id="IPR032508">
    <property type="entry name" value="FecR_C"/>
</dbReference>
<evidence type="ECO:0000313" key="4">
    <source>
        <dbReference type="Proteomes" id="UP000647133"/>
    </source>
</evidence>
<dbReference type="Gene3D" id="3.55.50.30">
    <property type="match status" value="1"/>
</dbReference>
<accession>A0ABR9AKW8</accession>
<dbReference type="InterPro" id="IPR006860">
    <property type="entry name" value="FecR"/>
</dbReference>
<feature type="domain" description="Protein FecR C-terminal" evidence="2">
    <location>
        <begin position="268"/>
        <end position="336"/>
    </location>
</feature>
<name>A0ABR9AKW8_9BACT</name>
<reference evidence="3 4" key="1">
    <citation type="submission" date="2020-09" db="EMBL/GenBank/DDBJ databases">
        <title>Echinicola sp. CAU 1574 isolated from sand of Sido Beach.</title>
        <authorList>
            <person name="Kim W."/>
        </authorList>
    </citation>
    <scope>NUCLEOTIDE SEQUENCE [LARGE SCALE GENOMIC DNA]</scope>
    <source>
        <strain evidence="3 4">CAU 1574</strain>
    </source>
</reference>
<proteinExistence type="predicted"/>
<dbReference type="RefSeq" id="WP_192010333.1">
    <property type="nucleotide sequence ID" value="NZ_JACYTQ010000003.1"/>
</dbReference>
<keyword evidence="4" id="KW-1185">Reference proteome</keyword>
<evidence type="ECO:0000259" key="2">
    <source>
        <dbReference type="Pfam" id="PF16344"/>
    </source>
</evidence>
<dbReference type="Gene3D" id="2.60.120.1440">
    <property type="match status" value="1"/>
</dbReference>
<protein>
    <submittedName>
        <fullName evidence="3">FecR domain-containing protein</fullName>
    </submittedName>
</protein>
<organism evidence="3 4">
    <name type="scientific">Echinicola arenosa</name>
    <dbReference type="NCBI Taxonomy" id="2774144"/>
    <lineage>
        <taxon>Bacteria</taxon>
        <taxon>Pseudomonadati</taxon>
        <taxon>Bacteroidota</taxon>
        <taxon>Cytophagia</taxon>
        <taxon>Cytophagales</taxon>
        <taxon>Cyclobacteriaceae</taxon>
        <taxon>Echinicola</taxon>
    </lineage>
</organism>
<dbReference type="EMBL" id="JACYTQ010000003">
    <property type="protein sequence ID" value="MBD8489462.1"/>
    <property type="molecule type" value="Genomic_DNA"/>
</dbReference>
<dbReference type="PANTHER" id="PTHR30273">
    <property type="entry name" value="PERIPLASMIC SIGNAL SENSOR AND SIGMA FACTOR ACTIVATOR FECR-RELATED"/>
    <property type="match status" value="1"/>
</dbReference>
<dbReference type="Proteomes" id="UP000647133">
    <property type="component" value="Unassembled WGS sequence"/>
</dbReference>